<evidence type="ECO:0000256" key="1">
    <source>
        <dbReference type="ARBA" id="ARBA00010296"/>
    </source>
</evidence>
<keyword evidence="2" id="KW-1003">Cell membrane</keyword>
<dbReference type="Proteomes" id="UP000295367">
    <property type="component" value="Unassembled WGS sequence"/>
</dbReference>
<keyword evidence="5" id="KW-0564">Palmitate</keyword>
<reference evidence="8 9" key="1">
    <citation type="submission" date="2019-03" db="EMBL/GenBank/DDBJ databases">
        <title>Genomic Encyclopedia of Type Strains, Phase IV (KMG-IV): sequencing the most valuable type-strain genomes for metagenomic binning, comparative biology and taxonomic classification.</title>
        <authorList>
            <person name="Goeker M."/>
        </authorList>
    </citation>
    <scope>NUCLEOTIDE SEQUENCE [LARGE SCALE GENOMIC DNA]</scope>
    <source>
        <strain evidence="8 9">DSM 100309</strain>
    </source>
</reference>
<protein>
    <submittedName>
        <fullName evidence="8">Entericidin A</fullName>
    </submittedName>
</protein>
<feature type="chain" id="PRO_5020240796" evidence="7">
    <location>
        <begin position="20"/>
        <end position="47"/>
    </location>
</feature>
<evidence type="ECO:0000256" key="5">
    <source>
        <dbReference type="ARBA" id="ARBA00023139"/>
    </source>
</evidence>
<dbReference type="GO" id="GO:0009636">
    <property type="term" value="P:response to toxic substance"/>
    <property type="evidence" value="ECO:0007669"/>
    <property type="project" value="InterPro"/>
</dbReference>
<organism evidence="8 9">
    <name type="scientific">Sulfurirhabdus autotrophica</name>
    <dbReference type="NCBI Taxonomy" id="1706046"/>
    <lineage>
        <taxon>Bacteria</taxon>
        <taxon>Pseudomonadati</taxon>
        <taxon>Pseudomonadota</taxon>
        <taxon>Betaproteobacteria</taxon>
        <taxon>Nitrosomonadales</taxon>
        <taxon>Sulfuricellaceae</taxon>
        <taxon>Sulfurirhabdus</taxon>
    </lineage>
</organism>
<feature type="signal peptide" evidence="7">
    <location>
        <begin position="1"/>
        <end position="19"/>
    </location>
</feature>
<accession>A0A4R3YF03</accession>
<evidence type="ECO:0000256" key="7">
    <source>
        <dbReference type="SAM" id="SignalP"/>
    </source>
</evidence>
<proteinExistence type="inferred from homology"/>
<dbReference type="EMBL" id="SMCO01000001">
    <property type="protein sequence ID" value="TCV90482.1"/>
    <property type="molecule type" value="Genomic_DNA"/>
</dbReference>
<keyword evidence="9" id="KW-1185">Reference proteome</keyword>
<dbReference type="InterPro" id="IPR012556">
    <property type="entry name" value="Entericidin"/>
</dbReference>
<gene>
    <name evidence="8" type="ORF">EDC63_101455</name>
</gene>
<evidence type="ECO:0000313" key="8">
    <source>
        <dbReference type="EMBL" id="TCV90482.1"/>
    </source>
</evidence>
<keyword evidence="6" id="KW-0449">Lipoprotein</keyword>
<dbReference type="PROSITE" id="PS51257">
    <property type="entry name" value="PROKAR_LIPOPROTEIN"/>
    <property type="match status" value="1"/>
</dbReference>
<keyword evidence="3 7" id="KW-0732">Signal</keyword>
<evidence type="ECO:0000313" key="9">
    <source>
        <dbReference type="Proteomes" id="UP000295367"/>
    </source>
</evidence>
<evidence type="ECO:0000256" key="4">
    <source>
        <dbReference type="ARBA" id="ARBA00023136"/>
    </source>
</evidence>
<comment type="similarity">
    <text evidence="1">Belongs to the EcnA/EcnB lipoprotein family.</text>
</comment>
<comment type="caution">
    <text evidence="8">The sequence shown here is derived from an EMBL/GenBank/DDBJ whole genome shotgun (WGS) entry which is preliminary data.</text>
</comment>
<evidence type="ECO:0000256" key="2">
    <source>
        <dbReference type="ARBA" id="ARBA00022475"/>
    </source>
</evidence>
<sequence length="47" mass="5204">MLMKKVFLFVLTLSVMGLAGCNTVEGFGKDVSKLGDKIEKKADEKKR</sequence>
<dbReference type="GO" id="GO:0016020">
    <property type="term" value="C:membrane"/>
    <property type="evidence" value="ECO:0007669"/>
    <property type="project" value="InterPro"/>
</dbReference>
<keyword evidence="4" id="KW-0472">Membrane</keyword>
<evidence type="ECO:0000256" key="6">
    <source>
        <dbReference type="ARBA" id="ARBA00023288"/>
    </source>
</evidence>
<evidence type="ECO:0000256" key="3">
    <source>
        <dbReference type="ARBA" id="ARBA00022729"/>
    </source>
</evidence>
<name>A0A4R3YF03_9PROT</name>
<dbReference type="RefSeq" id="WP_370685884.1">
    <property type="nucleotide sequence ID" value="NZ_BHVT01000073.1"/>
</dbReference>
<dbReference type="Pfam" id="PF08085">
    <property type="entry name" value="Entericidin"/>
    <property type="match status" value="1"/>
</dbReference>
<dbReference type="AlphaFoldDB" id="A0A4R3YF03"/>